<keyword evidence="7 8" id="KW-0472">Membrane</keyword>
<evidence type="ECO:0000313" key="9">
    <source>
        <dbReference type="EMBL" id="SLN53336.1"/>
    </source>
</evidence>
<dbReference type="Pfam" id="PF03591">
    <property type="entry name" value="AzlC"/>
    <property type="match status" value="1"/>
</dbReference>
<keyword evidence="4" id="KW-1003">Cell membrane</keyword>
<evidence type="ECO:0000256" key="8">
    <source>
        <dbReference type="SAM" id="Phobius"/>
    </source>
</evidence>
<evidence type="ECO:0000256" key="5">
    <source>
        <dbReference type="ARBA" id="ARBA00022692"/>
    </source>
</evidence>
<dbReference type="GO" id="GO:0005886">
    <property type="term" value="C:plasma membrane"/>
    <property type="evidence" value="ECO:0007669"/>
    <property type="project" value="UniProtKB-SubCell"/>
</dbReference>
<dbReference type="GO" id="GO:1903785">
    <property type="term" value="P:L-valine transmembrane transport"/>
    <property type="evidence" value="ECO:0007669"/>
    <property type="project" value="TreeGrafter"/>
</dbReference>
<dbReference type="Proteomes" id="UP000193200">
    <property type="component" value="Unassembled WGS sequence"/>
</dbReference>
<dbReference type="FunCoup" id="A0A1Y5T0R6">
    <property type="interactions" value="131"/>
</dbReference>
<keyword evidence="6 8" id="KW-1133">Transmembrane helix</keyword>
<evidence type="ECO:0000256" key="4">
    <source>
        <dbReference type="ARBA" id="ARBA00022475"/>
    </source>
</evidence>
<comment type="subcellular location">
    <subcellularLocation>
        <location evidence="1">Cell membrane</location>
        <topology evidence="1">Multi-pass membrane protein</topology>
    </subcellularLocation>
</comment>
<dbReference type="RefSeq" id="WP_085883616.1">
    <property type="nucleotide sequence ID" value="NZ_FWFR01000002.1"/>
</dbReference>
<dbReference type="InterPro" id="IPR011606">
    <property type="entry name" value="Brnchd-chn_aa_trnsp_permease"/>
</dbReference>
<keyword evidence="5 8" id="KW-0812">Transmembrane</keyword>
<feature type="transmembrane region" description="Helical" evidence="8">
    <location>
        <begin position="81"/>
        <end position="105"/>
    </location>
</feature>
<feature type="transmembrane region" description="Helical" evidence="8">
    <location>
        <begin position="173"/>
        <end position="192"/>
    </location>
</feature>
<feature type="transmembrane region" description="Helical" evidence="8">
    <location>
        <begin position="55"/>
        <end position="75"/>
    </location>
</feature>
<name>A0A1Y5T0R6_9PROT</name>
<gene>
    <name evidence="9" type="primary">ygaZ</name>
    <name evidence="9" type="ORF">OCH7691_02231</name>
</gene>
<evidence type="ECO:0000256" key="2">
    <source>
        <dbReference type="ARBA" id="ARBA00010735"/>
    </source>
</evidence>
<evidence type="ECO:0000256" key="7">
    <source>
        <dbReference type="ARBA" id="ARBA00023136"/>
    </source>
</evidence>
<evidence type="ECO:0000256" key="3">
    <source>
        <dbReference type="ARBA" id="ARBA00022448"/>
    </source>
</evidence>
<organism evidence="9 10">
    <name type="scientific">Oceanibacterium hippocampi</name>
    <dbReference type="NCBI Taxonomy" id="745714"/>
    <lineage>
        <taxon>Bacteria</taxon>
        <taxon>Pseudomonadati</taxon>
        <taxon>Pseudomonadota</taxon>
        <taxon>Alphaproteobacteria</taxon>
        <taxon>Sneathiellales</taxon>
        <taxon>Sneathiellaceae</taxon>
        <taxon>Oceanibacterium</taxon>
    </lineage>
</organism>
<dbReference type="OrthoDB" id="9803444at2"/>
<evidence type="ECO:0000256" key="6">
    <source>
        <dbReference type="ARBA" id="ARBA00022989"/>
    </source>
</evidence>
<dbReference type="AlphaFoldDB" id="A0A1Y5T0R6"/>
<accession>A0A1Y5T0R6</accession>
<feature type="transmembrane region" description="Helical" evidence="8">
    <location>
        <begin position="27"/>
        <end position="43"/>
    </location>
</feature>
<keyword evidence="10" id="KW-1185">Reference proteome</keyword>
<reference evidence="9 10" key="1">
    <citation type="submission" date="2017-03" db="EMBL/GenBank/DDBJ databases">
        <authorList>
            <person name="Afonso C.L."/>
            <person name="Miller P.J."/>
            <person name="Scott M.A."/>
            <person name="Spackman E."/>
            <person name="Goraichik I."/>
            <person name="Dimitrov K.M."/>
            <person name="Suarez D.L."/>
            <person name="Swayne D.E."/>
        </authorList>
    </citation>
    <scope>NUCLEOTIDE SEQUENCE [LARGE SCALE GENOMIC DNA]</scope>
    <source>
        <strain evidence="9 10">CECT 7691</strain>
    </source>
</reference>
<comment type="similarity">
    <text evidence="2">Belongs to the AzlC family.</text>
</comment>
<dbReference type="InParanoid" id="A0A1Y5T0R6"/>
<feature type="transmembrane region" description="Helical" evidence="8">
    <location>
        <begin position="198"/>
        <end position="215"/>
    </location>
</feature>
<dbReference type="PANTHER" id="PTHR34979:SF1">
    <property type="entry name" value="INNER MEMBRANE PROTEIN YGAZ"/>
    <property type="match status" value="1"/>
</dbReference>
<keyword evidence="3" id="KW-0813">Transport</keyword>
<feature type="transmembrane region" description="Helical" evidence="8">
    <location>
        <begin position="141"/>
        <end position="164"/>
    </location>
</feature>
<protein>
    <submittedName>
        <fullName evidence="9">Inner membrane protein YgaZ</fullName>
    </submittedName>
</protein>
<dbReference type="PANTHER" id="PTHR34979">
    <property type="entry name" value="INNER MEMBRANE PROTEIN YGAZ"/>
    <property type="match status" value="1"/>
</dbReference>
<sequence>MTEGGAGNGGADADDRLLQLSAGARDVLPLLIAAMPFALLLGLRGRAAGLEPFEIMLMSATVFAGSAQFVIVEIWRDPAPVALIAMTTLMINLRHVLMGATLVPYLRRTSPARASGLLFFMADEIWALALARARGHGFSTAYYLGLALPLYVGWVTFTTTGALIGDVFTHPEAFGLDFAFTAVFLALVVGFWRGPSDILPWAGAAAVALAVNQAIDGPWYIVAGGLAGTLIGAFTGKAEEAGDA</sequence>
<proteinExistence type="inferred from homology"/>
<evidence type="ECO:0000256" key="1">
    <source>
        <dbReference type="ARBA" id="ARBA00004651"/>
    </source>
</evidence>
<evidence type="ECO:0000313" key="10">
    <source>
        <dbReference type="Proteomes" id="UP000193200"/>
    </source>
</evidence>
<dbReference type="EMBL" id="FWFR01000002">
    <property type="protein sequence ID" value="SLN53336.1"/>
    <property type="molecule type" value="Genomic_DNA"/>
</dbReference>